<dbReference type="AlphaFoldDB" id="A0A5N6LBA2"/>
<feature type="compositionally biased region" description="Acidic residues" evidence="5">
    <location>
        <begin position="160"/>
        <end position="177"/>
    </location>
</feature>
<dbReference type="PANTHER" id="PTHR31973">
    <property type="entry name" value="POLYPROTEIN, PUTATIVE-RELATED"/>
    <property type="match status" value="1"/>
</dbReference>
<evidence type="ECO:0000259" key="6">
    <source>
        <dbReference type="PROSITE" id="PS50966"/>
    </source>
</evidence>
<keyword evidence="2 4" id="KW-0863">Zinc-finger</keyword>
<gene>
    <name evidence="7" type="ORF">E3N88_44699</name>
</gene>
<dbReference type="PROSITE" id="PS50966">
    <property type="entry name" value="ZF_SWIM"/>
    <property type="match status" value="1"/>
</dbReference>
<keyword evidence="8" id="KW-1185">Reference proteome</keyword>
<evidence type="ECO:0000256" key="5">
    <source>
        <dbReference type="SAM" id="MobiDB-lite"/>
    </source>
</evidence>
<dbReference type="Pfam" id="PF04434">
    <property type="entry name" value="SWIM"/>
    <property type="match status" value="1"/>
</dbReference>
<dbReference type="PANTHER" id="PTHR31973:SF195">
    <property type="entry name" value="MUDR FAMILY TRANSPOSASE"/>
    <property type="match status" value="1"/>
</dbReference>
<comment type="caution">
    <text evidence="7">The sequence shown here is derived from an EMBL/GenBank/DDBJ whole genome shotgun (WGS) entry which is preliminary data.</text>
</comment>
<keyword evidence="3" id="KW-0862">Zinc</keyword>
<dbReference type="GO" id="GO:0008270">
    <property type="term" value="F:zinc ion binding"/>
    <property type="evidence" value="ECO:0007669"/>
    <property type="project" value="UniProtKB-KW"/>
</dbReference>
<proteinExistence type="predicted"/>
<evidence type="ECO:0000256" key="4">
    <source>
        <dbReference type="PROSITE-ProRule" id="PRU00325"/>
    </source>
</evidence>
<dbReference type="OrthoDB" id="1747431at2759"/>
<reference evidence="7 8" key="1">
    <citation type="submission" date="2019-05" db="EMBL/GenBank/DDBJ databases">
        <title>Mikania micrantha, genome provides insights into the molecular mechanism of rapid growth.</title>
        <authorList>
            <person name="Liu B."/>
        </authorList>
    </citation>
    <scope>NUCLEOTIDE SEQUENCE [LARGE SCALE GENOMIC DNA]</scope>
    <source>
        <strain evidence="7">NLD-2019</strain>
        <tissue evidence="7">Leaf</tissue>
    </source>
</reference>
<sequence length="678" mass="80371">MSSFRPFLVKLYWNGETCYVNGVVNYDESTLSTSFIMRYRMTYEQFVDEICKHIQIQKESSILNLLLYYSFQSISESSYLVSEESMNMLYFLAENELHFMAHIKVKWQTTFSLQQTSCMDLLRGFSGPFEVGVDHTTVMQENDHCESDGFEHSEGHMTIESEESEFPPSNDESENDDVVPESWDRYNFGVHQGFSQATFDLNVEAEELNDYGLPDFDEEEDMDIWNEDSNELRLGMYFNSKNDVIYAVRRWNVSCNREIYVADSKPSLWKARCKTAQPQRDSAPVINTPLCRWRVTASKRRNHHLWRITTWTCSHTCYSTVIRNNNRSLRSKDVASHIFPQIREDISFPIKQIRAYIKEKLHVDITYSKAWIARRLAIEKIHGSWESNFEELPRYVEALKSSNDGTVVTCTTQRRKYRFAKREMRGLNEEAWQYLNNIEKSKWTVVFDERRRRWGNLTTNISESLNNVLRGARLLPIKACIDFTFQRDVAQYVKHTEIATSCTTALPPRMWTLFNHRDSRSREHQVFLFDQIDARYRVISRLQTNEDGGNDYTVEYRKKTCTCGKWQIYRFPCSHAIAVCHWRGDQPHDIVNYRFHTATYRAQYDGHFYPLSHSDHWREADWRIRGDTSRITVLRGRRRARRIHNEMDVHYPEERRTRLCGLCRQPGHTINRCPNRQQ</sequence>
<evidence type="ECO:0000313" key="7">
    <source>
        <dbReference type="EMBL" id="KAD0157050.1"/>
    </source>
</evidence>
<protein>
    <recommendedName>
        <fullName evidence="6">SWIM-type domain-containing protein</fullName>
    </recommendedName>
</protein>
<feature type="domain" description="SWIM-type" evidence="6">
    <location>
        <begin position="552"/>
        <end position="584"/>
    </location>
</feature>
<accession>A0A5N6LBA2</accession>
<evidence type="ECO:0000256" key="3">
    <source>
        <dbReference type="ARBA" id="ARBA00022833"/>
    </source>
</evidence>
<keyword evidence="1" id="KW-0479">Metal-binding</keyword>
<feature type="region of interest" description="Disordered" evidence="5">
    <location>
        <begin position="148"/>
        <end position="177"/>
    </location>
</feature>
<feature type="compositionally biased region" description="Basic and acidic residues" evidence="5">
    <location>
        <begin position="148"/>
        <end position="159"/>
    </location>
</feature>
<dbReference type="EMBL" id="SZYD01001920">
    <property type="protein sequence ID" value="KAD0157050.1"/>
    <property type="molecule type" value="Genomic_DNA"/>
</dbReference>
<evidence type="ECO:0000256" key="2">
    <source>
        <dbReference type="ARBA" id="ARBA00022771"/>
    </source>
</evidence>
<evidence type="ECO:0000313" key="8">
    <source>
        <dbReference type="Proteomes" id="UP000326396"/>
    </source>
</evidence>
<name>A0A5N6LBA2_9ASTR</name>
<evidence type="ECO:0000256" key="1">
    <source>
        <dbReference type="ARBA" id="ARBA00022723"/>
    </source>
</evidence>
<dbReference type="InterPro" id="IPR007527">
    <property type="entry name" value="Znf_SWIM"/>
</dbReference>
<dbReference type="Proteomes" id="UP000326396">
    <property type="component" value="Unassembled WGS sequence"/>
</dbReference>
<dbReference type="SMART" id="SM00575">
    <property type="entry name" value="ZnF_PMZ"/>
    <property type="match status" value="1"/>
</dbReference>
<organism evidence="7 8">
    <name type="scientific">Mikania micrantha</name>
    <name type="common">bitter vine</name>
    <dbReference type="NCBI Taxonomy" id="192012"/>
    <lineage>
        <taxon>Eukaryota</taxon>
        <taxon>Viridiplantae</taxon>
        <taxon>Streptophyta</taxon>
        <taxon>Embryophyta</taxon>
        <taxon>Tracheophyta</taxon>
        <taxon>Spermatophyta</taxon>
        <taxon>Magnoliopsida</taxon>
        <taxon>eudicotyledons</taxon>
        <taxon>Gunneridae</taxon>
        <taxon>Pentapetalae</taxon>
        <taxon>asterids</taxon>
        <taxon>campanulids</taxon>
        <taxon>Asterales</taxon>
        <taxon>Asteraceae</taxon>
        <taxon>Asteroideae</taxon>
        <taxon>Heliantheae alliance</taxon>
        <taxon>Eupatorieae</taxon>
        <taxon>Mikania</taxon>
    </lineage>
</organism>
<dbReference type="InterPro" id="IPR006564">
    <property type="entry name" value="Znf_PMZ"/>
</dbReference>